<organism evidence="2 3">
    <name type="scientific">Molorchus minor</name>
    <dbReference type="NCBI Taxonomy" id="1323400"/>
    <lineage>
        <taxon>Eukaryota</taxon>
        <taxon>Metazoa</taxon>
        <taxon>Ecdysozoa</taxon>
        <taxon>Arthropoda</taxon>
        <taxon>Hexapoda</taxon>
        <taxon>Insecta</taxon>
        <taxon>Pterygota</taxon>
        <taxon>Neoptera</taxon>
        <taxon>Endopterygota</taxon>
        <taxon>Coleoptera</taxon>
        <taxon>Polyphaga</taxon>
        <taxon>Cucujiformia</taxon>
        <taxon>Chrysomeloidea</taxon>
        <taxon>Cerambycidae</taxon>
        <taxon>Lamiinae</taxon>
        <taxon>Monochamini</taxon>
        <taxon>Molorchus</taxon>
    </lineage>
</organism>
<proteinExistence type="predicted"/>
<evidence type="ECO:0000313" key="3">
    <source>
        <dbReference type="Proteomes" id="UP001162164"/>
    </source>
</evidence>
<dbReference type="PROSITE" id="PS51257">
    <property type="entry name" value="PROKAR_LIPOPROTEIN"/>
    <property type="match status" value="1"/>
</dbReference>
<dbReference type="PANTHER" id="PTHR11257">
    <property type="entry name" value="CHEMOSENSORY PROTEIN-RELATED"/>
    <property type="match status" value="1"/>
</dbReference>
<protein>
    <submittedName>
        <fullName evidence="2">Uncharacterized protein</fullName>
    </submittedName>
</protein>
<dbReference type="SUPFAM" id="SSF100910">
    <property type="entry name" value="Chemosensory protein Csp2"/>
    <property type="match status" value="1"/>
</dbReference>
<dbReference type="Gene3D" id="1.10.2080.10">
    <property type="entry name" value="Insect odorant-binding protein A10/Ejaculatory bulb-specific protein 3"/>
    <property type="match status" value="1"/>
</dbReference>
<comment type="caution">
    <text evidence="2">The sequence shown here is derived from an EMBL/GenBank/DDBJ whole genome shotgun (WGS) entry which is preliminary data.</text>
</comment>
<dbReference type="Pfam" id="PF03392">
    <property type="entry name" value="OS-D"/>
    <property type="match status" value="1"/>
</dbReference>
<dbReference type="InterPro" id="IPR005055">
    <property type="entry name" value="A10/PebIII"/>
</dbReference>
<name>A0ABQ9JYI2_9CUCU</name>
<evidence type="ECO:0000313" key="2">
    <source>
        <dbReference type="EMBL" id="KAJ8983040.1"/>
    </source>
</evidence>
<feature type="chain" id="PRO_5045750647" evidence="1">
    <location>
        <begin position="17"/>
        <end position="88"/>
    </location>
</feature>
<dbReference type="Proteomes" id="UP001162164">
    <property type="component" value="Unassembled WGS sequence"/>
</dbReference>
<dbReference type="PANTHER" id="PTHR11257:SF12">
    <property type="entry name" value="EJACULATORY BULB-SPECIFIC PROTEIN 3-RELATED"/>
    <property type="match status" value="1"/>
</dbReference>
<feature type="signal peptide" evidence="1">
    <location>
        <begin position="1"/>
        <end position="16"/>
    </location>
</feature>
<keyword evidence="1" id="KW-0732">Signal</keyword>
<dbReference type="InterPro" id="IPR036682">
    <property type="entry name" value="OS_D_A10/PebIII_sf"/>
</dbReference>
<dbReference type="EMBL" id="JAPWTJ010000096">
    <property type="protein sequence ID" value="KAJ8983040.1"/>
    <property type="molecule type" value="Genomic_DNA"/>
</dbReference>
<sequence>MRVFLVLAAVLVAVSCEEKFTNRYDNVDLENILQNDRLLKNYVYCLLDKGRCTTDASELKRSWYFVMSPLASSTASNLLGMDSIRFCE</sequence>
<gene>
    <name evidence="2" type="ORF">NQ317_013245</name>
</gene>
<accession>A0ABQ9JYI2</accession>
<reference evidence="2" key="1">
    <citation type="journal article" date="2023" name="Insect Mol. Biol.">
        <title>Genome sequencing provides insights into the evolution of gene families encoding plant cell wall-degrading enzymes in longhorned beetles.</title>
        <authorList>
            <person name="Shin N.R."/>
            <person name="Okamura Y."/>
            <person name="Kirsch R."/>
            <person name="Pauchet Y."/>
        </authorList>
    </citation>
    <scope>NUCLEOTIDE SEQUENCE</scope>
    <source>
        <strain evidence="2">MMC_N1</strain>
    </source>
</reference>
<evidence type="ECO:0000256" key="1">
    <source>
        <dbReference type="SAM" id="SignalP"/>
    </source>
</evidence>
<keyword evidence="3" id="KW-1185">Reference proteome</keyword>